<evidence type="ECO:0000313" key="3">
    <source>
        <dbReference type="Proteomes" id="UP000050525"/>
    </source>
</evidence>
<sequence length="152" mass="16962">MQEEKASAYKFKQSDSERDLATKSGPISSELNQHLKLHTTLFIIPLDQLYIGTQISKHFRKVGKYHWYSEAAPGFSKGGCGSSNHHYWGDGNSTPSLLLPAYEWVDHTTGTAVGDFIEKMLQDTEAPSAVSSIMEGIKSAWEQKSWASTMVY</sequence>
<name>A0A151MQY8_ALLMI</name>
<protein>
    <submittedName>
        <fullName evidence="2">Uncharacterized protein</fullName>
    </submittedName>
</protein>
<evidence type="ECO:0000256" key="1">
    <source>
        <dbReference type="SAM" id="MobiDB-lite"/>
    </source>
</evidence>
<keyword evidence="3" id="KW-1185">Reference proteome</keyword>
<evidence type="ECO:0000313" key="2">
    <source>
        <dbReference type="EMBL" id="KYO26829.1"/>
    </source>
</evidence>
<gene>
    <name evidence="2" type="ORF">Y1Q_0019274</name>
</gene>
<organism evidence="2 3">
    <name type="scientific">Alligator mississippiensis</name>
    <name type="common">American alligator</name>
    <dbReference type="NCBI Taxonomy" id="8496"/>
    <lineage>
        <taxon>Eukaryota</taxon>
        <taxon>Metazoa</taxon>
        <taxon>Chordata</taxon>
        <taxon>Craniata</taxon>
        <taxon>Vertebrata</taxon>
        <taxon>Euteleostomi</taxon>
        <taxon>Archelosauria</taxon>
        <taxon>Archosauria</taxon>
        <taxon>Crocodylia</taxon>
        <taxon>Alligatoridae</taxon>
        <taxon>Alligatorinae</taxon>
        <taxon>Alligator</taxon>
    </lineage>
</organism>
<feature type="compositionally biased region" description="Basic and acidic residues" evidence="1">
    <location>
        <begin position="1"/>
        <end position="21"/>
    </location>
</feature>
<dbReference type="AlphaFoldDB" id="A0A151MQY8"/>
<dbReference type="EMBL" id="AKHW03005461">
    <property type="protein sequence ID" value="KYO26829.1"/>
    <property type="molecule type" value="Genomic_DNA"/>
</dbReference>
<reference evidence="2 3" key="1">
    <citation type="journal article" date="2012" name="Genome Biol.">
        <title>Sequencing three crocodilian genomes to illuminate the evolution of archosaurs and amniotes.</title>
        <authorList>
            <person name="St John J.A."/>
            <person name="Braun E.L."/>
            <person name="Isberg S.R."/>
            <person name="Miles L.G."/>
            <person name="Chong A.Y."/>
            <person name="Gongora J."/>
            <person name="Dalzell P."/>
            <person name="Moran C."/>
            <person name="Bed'hom B."/>
            <person name="Abzhanov A."/>
            <person name="Burgess S.C."/>
            <person name="Cooksey A.M."/>
            <person name="Castoe T.A."/>
            <person name="Crawford N.G."/>
            <person name="Densmore L.D."/>
            <person name="Drew J.C."/>
            <person name="Edwards S.V."/>
            <person name="Faircloth B.C."/>
            <person name="Fujita M.K."/>
            <person name="Greenwold M.J."/>
            <person name="Hoffmann F.G."/>
            <person name="Howard J.M."/>
            <person name="Iguchi T."/>
            <person name="Janes D.E."/>
            <person name="Khan S.Y."/>
            <person name="Kohno S."/>
            <person name="de Koning A.J."/>
            <person name="Lance S.L."/>
            <person name="McCarthy F.M."/>
            <person name="McCormack J.E."/>
            <person name="Merchant M.E."/>
            <person name="Peterson D.G."/>
            <person name="Pollock D.D."/>
            <person name="Pourmand N."/>
            <person name="Raney B.J."/>
            <person name="Roessler K.A."/>
            <person name="Sanford J.R."/>
            <person name="Sawyer R.H."/>
            <person name="Schmidt C.J."/>
            <person name="Triplett E.W."/>
            <person name="Tuberville T.D."/>
            <person name="Venegas-Anaya M."/>
            <person name="Howard J.T."/>
            <person name="Jarvis E.D."/>
            <person name="Guillette L.J.Jr."/>
            <person name="Glenn T.C."/>
            <person name="Green R.E."/>
            <person name="Ray D.A."/>
        </authorList>
    </citation>
    <scope>NUCLEOTIDE SEQUENCE [LARGE SCALE GENOMIC DNA]</scope>
    <source>
        <strain evidence="2">KSC_2009_1</strain>
    </source>
</reference>
<proteinExistence type="predicted"/>
<accession>A0A151MQY8</accession>
<comment type="caution">
    <text evidence="2">The sequence shown here is derived from an EMBL/GenBank/DDBJ whole genome shotgun (WGS) entry which is preliminary data.</text>
</comment>
<dbReference type="Proteomes" id="UP000050525">
    <property type="component" value="Unassembled WGS sequence"/>
</dbReference>
<feature type="region of interest" description="Disordered" evidence="1">
    <location>
        <begin position="1"/>
        <end position="25"/>
    </location>
</feature>